<reference evidence="1" key="1">
    <citation type="journal article" date="2021" name="Proc. Natl. Acad. Sci. U.S.A.">
        <title>A Catalog of Tens of Thousands of Viruses from Human Metagenomes Reveals Hidden Associations with Chronic Diseases.</title>
        <authorList>
            <person name="Tisza M.J."/>
            <person name="Buck C.B."/>
        </authorList>
    </citation>
    <scope>NUCLEOTIDE SEQUENCE</scope>
    <source>
        <strain evidence="1">CtCpR1</strain>
    </source>
</reference>
<dbReference type="EMBL" id="BK016224">
    <property type="protein sequence ID" value="DAG03166.1"/>
    <property type="molecule type" value="Genomic_DNA"/>
</dbReference>
<protein>
    <submittedName>
        <fullName evidence="1">Uncharacterized protein</fullName>
    </submittedName>
</protein>
<accession>A0A8S5V8Z9</accession>
<organism evidence="1">
    <name type="scientific">Caudovirales sp. ctCpR1</name>
    <dbReference type="NCBI Taxonomy" id="2825760"/>
    <lineage>
        <taxon>Viruses</taxon>
        <taxon>Duplodnaviria</taxon>
        <taxon>Heunggongvirae</taxon>
        <taxon>Uroviricota</taxon>
        <taxon>Caudoviricetes</taxon>
    </lineage>
</organism>
<sequence>MHKAIVIAAYITTAAVYIIKTAPTTPAEPPAPSTYPLAGVVVQVDRAAELVTFRTGSGQLFTLTGCDDWLTGDVVACTMSDNATPDDVTDDIILDYRYCGYVS</sequence>
<name>A0A8S5V8Z9_9CAUD</name>
<proteinExistence type="predicted"/>
<evidence type="ECO:0000313" key="1">
    <source>
        <dbReference type="EMBL" id="DAG03166.1"/>
    </source>
</evidence>